<keyword evidence="15" id="KW-1185">Reference proteome</keyword>
<dbReference type="Gene3D" id="1.10.287.130">
    <property type="match status" value="1"/>
</dbReference>
<evidence type="ECO:0000313" key="15">
    <source>
        <dbReference type="Proteomes" id="UP000192934"/>
    </source>
</evidence>
<dbReference type="InterPro" id="IPR003661">
    <property type="entry name" value="HisK_dim/P_dom"/>
</dbReference>
<keyword evidence="6 11" id="KW-0812">Transmembrane</keyword>
<keyword evidence="4" id="KW-0597">Phosphoprotein</keyword>
<dbReference type="GO" id="GO:0016020">
    <property type="term" value="C:membrane"/>
    <property type="evidence" value="ECO:0007669"/>
    <property type="project" value="UniProtKB-SubCell"/>
</dbReference>
<dbReference type="Gene3D" id="6.10.340.10">
    <property type="match status" value="1"/>
</dbReference>
<evidence type="ECO:0000256" key="6">
    <source>
        <dbReference type="ARBA" id="ARBA00022692"/>
    </source>
</evidence>
<dbReference type="Pfam" id="PF00672">
    <property type="entry name" value="HAMP"/>
    <property type="match status" value="1"/>
</dbReference>
<dbReference type="Pfam" id="PF13755">
    <property type="entry name" value="Sensor_TM1"/>
    <property type="match status" value="1"/>
</dbReference>
<dbReference type="STRING" id="941907.SAMN06295910_2799"/>
<dbReference type="SUPFAM" id="SSF47384">
    <property type="entry name" value="Homodimeric domain of signal transducing histidine kinase"/>
    <property type="match status" value="1"/>
</dbReference>
<dbReference type="PRINTS" id="PR00344">
    <property type="entry name" value="BCTRLSENSOR"/>
</dbReference>
<dbReference type="InterPro" id="IPR003660">
    <property type="entry name" value="HAMP_dom"/>
</dbReference>
<keyword evidence="9" id="KW-0902">Two-component regulatory system</keyword>
<dbReference type="InterPro" id="IPR036097">
    <property type="entry name" value="HisK_dim/P_sf"/>
</dbReference>
<dbReference type="Proteomes" id="UP000192934">
    <property type="component" value="Chromosome I"/>
</dbReference>
<dbReference type="Pfam" id="PF02518">
    <property type="entry name" value="HATPase_c"/>
    <property type="match status" value="1"/>
</dbReference>
<evidence type="ECO:0000256" key="3">
    <source>
        <dbReference type="ARBA" id="ARBA00012438"/>
    </source>
</evidence>
<dbReference type="SUPFAM" id="SSF158472">
    <property type="entry name" value="HAMP domain-like"/>
    <property type="match status" value="1"/>
</dbReference>
<dbReference type="InterPro" id="IPR050428">
    <property type="entry name" value="TCS_sensor_his_kinase"/>
</dbReference>
<evidence type="ECO:0000256" key="4">
    <source>
        <dbReference type="ARBA" id="ARBA00022553"/>
    </source>
</evidence>
<dbReference type="PANTHER" id="PTHR45436">
    <property type="entry name" value="SENSOR HISTIDINE KINASE YKOH"/>
    <property type="match status" value="1"/>
</dbReference>
<sequence>MPRSDDLDLRFSRRWSLTHRILAVNIFALAILAGSLFYLDSFRARLTTARLEQAASETRMIAEAVRVAAPGERAALLRRVGADSGTRLRIYRADGVKRADSWAGVDPTYEFRDPEGEPWTKDVARALDNAFDAIVGARQPPYYVPPRVDTLAAWPEAQRAIAGGPAVVTVRRAPDGTPFISAASAIGVEGRSVLLLTTNARDIRRIVRAERLSLGFVLTGTILLSILLSLFLARTIARPLKRLALAAHRVRLGRAREVAVPTLPARRDEIGLLARALHDMTQSLRQRIDATEAFAADVTHELKNPLASLRSAVDSLDKVQDPALIRQLTEVIRNDVQRLDRLIVDIAETSRLDAELSRARFESVDLGKMMEALLPLWETRAAERGVRLAFARPRVGTAVIPGAESRLGRAIDNLVDNAISFSPPGGVVEIAAARVGNEVLVTVEDAGPGVPAEAREAIFQRFHSVRPEGETFGSHSGLGLAIARAIIEGHDGRVIVEDRGDGRKGARFVIRFPGDVA</sequence>
<feature type="domain" description="Histidine kinase" evidence="12">
    <location>
        <begin position="297"/>
        <end position="516"/>
    </location>
</feature>
<organism evidence="14 15">
    <name type="scientific">Allosphingosinicella indica</name>
    <dbReference type="NCBI Taxonomy" id="941907"/>
    <lineage>
        <taxon>Bacteria</taxon>
        <taxon>Pseudomonadati</taxon>
        <taxon>Pseudomonadota</taxon>
        <taxon>Alphaproteobacteria</taxon>
        <taxon>Sphingomonadales</taxon>
        <taxon>Sphingomonadaceae</taxon>
        <taxon>Allosphingosinicella</taxon>
    </lineage>
</organism>
<evidence type="ECO:0000256" key="5">
    <source>
        <dbReference type="ARBA" id="ARBA00022679"/>
    </source>
</evidence>
<feature type="domain" description="HAMP" evidence="13">
    <location>
        <begin position="234"/>
        <end position="289"/>
    </location>
</feature>
<dbReference type="EC" id="2.7.13.3" evidence="3"/>
<dbReference type="SMART" id="SM00304">
    <property type="entry name" value="HAMP"/>
    <property type="match status" value="1"/>
</dbReference>
<evidence type="ECO:0000256" key="2">
    <source>
        <dbReference type="ARBA" id="ARBA00004370"/>
    </source>
</evidence>
<evidence type="ECO:0000256" key="1">
    <source>
        <dbReference type="ARBA" id="ARBA00000085"/>
    </source>
</evidence>
<keyword evidence="5" id="KW-0808">Transferase</keyword>
<evidence type="ECO:0000256" key="8">
    <source>
        <dbReference type="ARBA" id="ARBA00022989"/>
    </source>
</evidence>
<dbReference type="CDD" id="cd00082">
    <property type="entry name" value="HisKA"/>
    <property type="match status" value="1"/>
</dbReference>
<keyword evidence="10 11" id="KW-0472">Membrane</keyword>
<comment type="catalytic activity">
    <reaction evidence="1">
        <text>ATP + protein L-histidine = ADP + protein N-phospho-L-histidine.</text>
        <dbReference type="EC" id="2.7.13.3"/>
    </reaction>
</comment>
<dbReference type="RefSeq" id="WP_244552367.1">
    <property type="nucleotide sequence ID" value="NZ_LT840185.1"/>
</dbReference>
<dbReference type="CDD" id="cd00075">
    <property type="entry name" value="HATPase"/>
    <property type="match status" value="1"/>
</dbReference>
<keyword evidence="8 11" id="KW-1133">Transmembrane helix</keyword>
<evidence type="ECO:0000259" key="13">
    <source>
        <dbReference type="PROSITE" id="PS50885"/>
    </source>
</evidence>
<evidence type="ECO:0000256" key="11">
    <source>
        <dbReference type="SAM" id="Phobius"/>
    </source>
</evidence>
<gene>
    <name evidence="14" type="ORF">SAMN06295910_2799</name>
</gene>
<dbReference type="InterPro" id="IPR005467">
    <property type="entry name" value="His_kinase_dom"/>
</dbReference>
<dbReference type="PROSITE" id="PS50109">
    <property type="entry name" value="HIS_KIN"/>
    <property type="match status" value="1"/>
</dbReference>
<dbReference type="InterPro" id="IPR004358">
    <property type="entry name" value="Sig_transdc_His_kin-like_C"/>
</dbReference>
<name>A0A1X7H3N6_9SPHN</name>
<dbReference type="SMART" id="SM00387">
    <property type="entry name" value="HATPase_c"/>
    <property type="match status" value="1"/>
</dbReference>
<evidence type="ECO:0000259" key="12">
    <source>
        <dbReference type="PROSITE" id="PS50109"/>
    </source>
</evidence>
<protein>
    <recommendedName>
        <fullName evidence="3">histidine kinase</fullName>
        <ecNumber evidence="3">2.7.13.3</ecNumber>
    </recommendedName>
</protein>
<dbReference type="PROSITE" id="PS50885">
    <property type="entry name" value="HAMP"/>
    <property type="match status" value="1"/>
</dbReference>
<feature type="transmembrane region" description="Helical" evidence="11">
    <location>
        <begin position="21"/>
        <end position="39"/>
    </location>
</feature>
<proteinExistence type="predicted"/>
<evidence type="ECO:0000256" key="7">
    <source>
        <dbReference type="ARBA" id="ARBA00022777"/>
    </source>
</evidence>
<evidence type="ECO:0000256" key="10">
    <source>
        <dbReference type="ARBA" id="ARBA00023136"/>
    </source>
</evidence>
<dbReference type="AlphaFoldDB" id="A0A1X7H3N6"/>
<dbReference type="SMART" id="SM00388">
    <property type="entry name" value="HisKA"/>
    <property type="match status" value="1"/>
</dbReference>
<accession>A0A1X7H3N6</accession>
<dbReference type="InterPro" id="IPR025908">
    <property type="entry name" value="Sensor_TM1"/>
</dbReference>
<evidence type="ECO:0000256" key="9">
    <source>
        <dbReference type="ARBA" id="ARBA00023012"/>
    </source>
</evidence>
<keyword evidence="7 14" id="KW-0418">Kinase</keyword>
<reference evidence="15" key="1">
    <citation type="submission" date="2017-04" db="EMBL/GenBank/DDBJ databases">
        <authorList>
            <person name="Varghese N."/>
            <person name="Submissions S."/>
        </authorList>
    </citation>
    <scope>NUCLEOTIDE SEQUENCE [LARGE SCALE GENOMIC DNA]</scope>
    <source>
        <strain evidence="15">Dd16</strain>
    </source>
</reference>
<dbReference type="Gene3D" id="3.30.565.10">
    <property type="entry name" value="Histidine kinase-like ATPase, C-terminal domain"/>
    <property type="match status" value="1"/>
</dbReference>
<dbReference type="SUPFAM" id="SSF55874">
    <property type="entry name" value="ATPase domain of HSP90 chaperone/DNA topoisomerase II/histidine kinase"/>
    <property type="match status" value="1"/>
</dbReference>
<feature type="transmembrane region" description="Helical" evidence="11">
    <location>
        <begin position="212"/>
        <end position="233"/>
    </location>
</feature>
<dbReference type="CDD" id="cd06225">
    <property type="entry name" value="HAMP"/>
    <property type="match status" value="1"/>
</dbReference>
<dbReference type="PANTHER" id="PTHR45436:SF5">
    <property type="entry name" value="SENSOR HISTIDINE KINASE TRCS"/>
    <property type="match status" value="1"/>
</dbReference>
<comment type="subcellular location">
    <subcellularLocation>
        <location evidence="2">Membrane</location>
    </subcellularLocation>
</comment>
<dbReference type="Pfam" id="PF00512">
    <property type="entry name" value="HisKA"/>
    <property type="match status" value="1"/>
</dbReference>
<dbReference type="GO" id="GO:0000155">
    <property type="term" value="F:phosphorelay sensor kinase activity"/>
    <property type="evidence" value="ECO:0007669"/>
    <property type="project" value="InterPro"/>
</dbReference>
<dbReference type="EMBL" id="LT840185">
    <property type="protein sequence ID" value="SMF79068.1"/>
    <property type="molecule type" value="Genomic_DNA"/>
</dbReference>
<dbReference type="InterPro" id="IPR036890">
    <property type="entry name" value="HATPase_C_sf"/>
</dbReference>
<dbReference type="InterPro" id="IPR003594">
    <property type="entry name" value="HATPase_dom"/>
</dbReference>
<evidence type="ECO:0000313" key="14">
    <source>
        <dbReference type="EMBL" id="SMF79068.1"/>
    </source>
</evidence>